<dbReference type="Proteomes" id="UP000887563">
    <property type="component" value="Unplaced"/>
</dbReference>
<feature type="compositionally biased region" description="Polar residues" evidence="1">
    <location>
        <begin position="319"/>
        <end position="328"/>
    </location>
</feature>
<dbReference type="WBParaSite" id="Minc3s00033g01971">
    <property type="protein sequence ID" value="Minc3s00033g01971"/>
    <property type="gene ID" value="Minc3s00033g01971"/>
</dbReference>
<reference evidence="3" key="1">
    <citation type="submission" date="2022-11" db="UniProtKB">
        <authorList>
            <consortium name="WormBaseParasite"/>
        </authorList>
    </citation>
    <scope>IDENTIFICATION</scope>
</reference>
<feature type="compositionally biased region" description="Polar residues" evidence="1">
    <location>
        <begin position="297"/>
        <end position="311"/>
    </location>
</feature>
<evidence type="ECO:0000313" key="3">
    <source>
        <dbReference type="WBParaSite" id="Minc3s00033g01971"/>
    </source>
</evidence>
<organism evidence="2 3">
    <name type="scientific">Meloidogyne incognita</name>
    <name type="common">Southern root-knot nematode worm</name>
    <name type="synonym">Oxyuris incognita</name>
    <dbReference type="NCBI Taxonomy" id="6306"/>
    <lineage>
        <taxon>Eukaryota</taxon>
        <taxon>Metazoa</taxon>
        <taxon>Ecdysozoa</taxon>
        <taxon>Nematoda</taxon>
        <taxon>Chromadorea</taxon>
        <taxon>Rhabditida</taxon>
        <taxon>Tylenchina</taxon>
        <taxon>Tylenchomorpha</taxon>
        <taxon>Tylenchoidea</taxon>
        <taxon>Meloidogynidae</taxon>
        <taxon>Meloidogyninae</taxon>
        <taxon>Meloidogyne</taxon>
        <taxon>Meloidogyne incognita group</taxon>
    </lineage>
</organism>
<accession>A0A914KKQ0</accession>
<evidence type="ECO:0000256" key="1">
    <source>
        <dbReference type="SAM" id="MobiDB-lite"/>
    </source>
</evidence>
<evidence type="ECO:0000313" key="2">
    <source>
        <dbReference type="Proteomes" id="UP000887563"/>
    </source>
</evidence>
<protein>
    <submittedName>
        <fullName evidence="3">Uncharacterized protein</fullName>
    </submittedName>
</protein>
<sequence>MKQTSNFFIGELYEKCRNSAINGLNKEGKFNENKQTVTTIIELLEKRGFVYHCRDYSKEHDTKDCTFYNGDLDMFYYPGKDIDQFVDNVMEQENYQRMLEQFANENSEHEGGQSIQNQHEIENHGEHENEVELHADYDPNFPQQVVGSEDEHYNEPSSSTRDEHFGDLQNYPQLHSGQNTEWSNQLNQPGHPASSQGPWNQPFDSNEHYHPSHVHWPNPLGYDYYNQHNTSIQQNPSGQQIVWDWMNNASSSTYYGPYGGPHNPHLVQSVQDQNTALDYPLHHPWFPPFPHPHGLHQIQSDQSQNTMSGDNLNDPVNPPSFQNPFNQHNPRDWNRFY</sequence>
<keyword evidence="2" id="KW-1185">Reference proteome</keyword>
<feature type="region of interest" description="Disordered" evidence="1">
    <location>
        <begin position="139"/>
        <end position="214"/>
    </location>
</feature>
<dbReference type="AlphaFoldDB" id="A0A914KKQ0"/>
<feature type="compositionally biased region" description="Basic and acidic residues" evidence="1">
    <location>
        <begin position="149"/>
        <end position="166"/>
    </location>
</feature>
<proteinExistence type="predicted"/>
<feature type="region of interest" description="Disordered" evidence="1">
    <location>
        <begin position="295"/>
        <end position="337"/>
    </location>
</feature>
<name>A0A914KKQ0_MELIC</name>
<feature type="compositionally biased region" description="Polar residues" evidence="1">
    <location>
        <begin position="170"/>
        <end position="204"/>
    </location>
</feature>